<protein>
    <submittedName>
        <fullName evidence="4">ABC transporter substrate-binding protein</fullName>
    </submittedName>
</protein>
<dbReference type="PANTHER" id="PTHR30535">
    <property type="entry name" value="VITAMIN B12-BINDING PROTEIN"/>
    <property type="match status" value="1"/>
</dbReference>
<feature type="signal peptide" evidence="2">
    <location>
        <begin position="1"/>
        <end position="26"/>
    </location>
</feature>
<dbReference type="Proteomes" id="UP001597079">
    <property type="component" value="Unassembled WGS sequence"/>
</dbReference>
<organism evidence="4 5">
    <name type="scientific">Alicyclobacillus fodiniaquatilis</name>
    <dbReference type="NCBI Taxonomy" id="1661150"/>
    <lineage>
        <taxon>Bacteria</taxon>
        <taxon>Bacillati</taxon>
        <taxon>Bacillota</taxon>
        <taxon>Bacilli</taxon>
        <taxon>Bacillales</taxon>
        <taxon>Alicyclobacillaceae</taxon>
        <taxon>Alicyclobacillus</taxon>
    </lineage>
</organism>
<feature type="chain" id="PRO_5045222076" evidence="2">
    <location>
        <begin position="27"/>
        <end position="326"/>
    </location>
</feature>
<evidence type="ECO:0000313" key="4">
    <source>
        <dbReference type="EMBL" id="MFD1677855.1"/>
    </source>
</evidence>
<gene>
    <name evidence="4" type="ORF">ACFSB2_24635</name>
</gene>
<dbReference type="RefSeq" id="WP_377945776.1">
    <property type="nucleotide sequence ID" value="NZ_JBHUCX010000099.1"/>
</dbReference>
<dbReference type="Gene3D" id="3.40.50.1980">
    <property type="entry name" value="Nitrogenase molybdenum iron protein domain"/>
    <property type="match status" value="2"/>
</dbReference>
<dbReference type="InterPro" id="IPR050902">
    <property type="entry name" value="ABC_Transporter_SBP"/>
</dbReference>
<dbReference type="Pfam" id="PF01497">
    <property type="entry name" value="Peripla_BP_2"/>
    <property type="match status" value="1"/>
</dbReference>
<dbReference type="EMBL" id="JBHUCX010000099">
    <property type="protein sequence ID" value="MFD1677855.1"/>
    <property type="molecule type" value="Genomic_DNA"/>
</dbReference>
<evidence type="ECO:0000259" key="3">
    <source>
        <dbReference type="PROSITE" id="PS50983"/>
    </source>
</evidence>
<comment type="caution">
    <text evidence="4">The sequence shown here is derived from an EMBL/GenBank/DDBJ whole genome shotgun (WGS) entry which is preliminary data.</text>
</comment>
<evidence type="ECO:0000256" key="2">
    <source>
        <dbReference type="SAM" id="SignalP"/>
    </source>
</evidence>
<feature type="domain" description="Fe/B12 periplasmic-binding" evidence="3">
    <location>
        <begin position="68"/>
        <end position="317"/>
    </location>
</feature>
<evidence type="ECO:0000313" key="5">
    <source>
        <dbReference type="Proteomes" id="UP001597079"/>
    </source>
</evidence>
<dbReference type="InterPro" id="IPR002491">
    <property type="entry name" value="ABC_transptr_periplasmic_BD"/>
</dbReference>
<reference evidence="5" key="1">
    <citation type="journal article" date="2019" name="Int. J. Syst. Evol. Microbiol.">
        <title>The Global Catalogue of Microorganisms (GCM) 10K type strain sequencing project: providing services to taxonomists for standard genome sequencing and annotation.</title>
        <authorList>
            <consortium name="The Broad Institute Genomics Platform"/>
            <consortium name="The Broad Institute Genome Sequencing Center for Infectious Disease"/>
            <person name="Wu L."/>
            <person name="Ma J."/>
        </authorList>
    </citation>
    <scope>NUCLEOTIDE SEQUENCE [LARGE SCALE GENOMIC DNA]</scope>
    <source>
        <strain evidence="5">CGMCC 1.12286</strain>
    </source>
</reference>
<proteinExistence type="inferred from homology"/>
<keyword evidence="5" id="KW-1185">Reference proteome</keyword>
<name>A0ABW4JQU2_9BACL</name>
<accession>A0ABW4JQU2</accession>
<keyword evidence="2" id="KW-0732">Signal</keyword>
<comment type="similarity">
    <text evidence="1">Belongs to the bacterial solute-binding protein 8 family.</text>
</comment>
<dbReference type="SUPFAM" id="SSF53807">
    <property type="entry name" value="Helical backbone' metal receptor"/>
    <property type="match status" value="1"/>
</dbReference>
<sequence length="326" mass="34835">MINRKARYTTVFACALAVLLAGCGMANNTSTNQTTSTGTSQAKNTAQFPITLTDDAGDKVTVQKQPQHIASGTEGTDEILASLVPKSRIALVTNLSSDPTYSNVANLVKGIPQMSKADSEKILSTNPDLVLLASYVTPGVVKQVRDAGVPVYEFDDFTSVQSIEKNIKVIGKLVGATAKANAIVTNMNDNMQKLKNAVKGQKPVTVLDYSSYGFAAGKNTTTNDEITMAGGVNVAANLDGWKQITDEEIVKMNPDVIIDATDDKGFLQKLQNKADLQSVSAIRNHRLYAIPDADLSSVSQYVVQGGVDLAKVFYPKASIPDIQVMQ</sequence>
<evidence type="ECO:0000256" key="1">
    <source>
        <dbReference type="ARBA" id="ARBA00008814"/>
    </source>
</evidence>
<dbReference type="PROSITE" id="PS50983">
    <property type="entry name" value="FE_B12_PBP"/>
    <property type="match status" value="1"/>
</dbReference>
<dbReference type="PROSITE" id="PS51257">
    <property type="entry name" value="PROKAR_LIPOPROTEIN"/>
    <property type="match status" value="1"/>
</dbReference>
<dbReference type="PANTHER" id="PTHR30535:SF34">
    <property type="entry name" value="MOLYBDATE-BINDING PROTEIN MOLA"/>
    <property type="match status" value="1"/>
</dbReference>